<name>W4K7Q2_HETIT</name>
<feature type="region of interest" description="Disordered" evidence="8">
    <location>
        <begin position="394"/>
        <end position="421"/>
    </location>
</feature>
<dbReference type="RefSeq" id="XP_009546031.1">
    <property type="nucleotide sequence ID" value="XM_009547736.1"/>
</dbReference>
<proteinExistence type="inferred from homology"/>
<reference evidence="10 11" key="1">
    <citation type="journal article" date="2012" name="New Phytol.">
        <title>Insight into trade-off between wood decay and parasitism from the genome of a fungal forest pathogen.</title>
        <authorList>
            <person name="Olson A."/>
            <person name="Aerts A."/>
            <person name="Asiegbu F."/>
            <person name="Belbahri L."/>
            <person name="Bouzid O."/>
            <person name="Broberg A."/>
            <person name="Canback B."/>
            <person name="Coutinho P.M."/>
            <person name="Cullen D."/>
            <person name="Dalman K."/>
            <person name="Deflorio G."/>
            <person name="van Diepen L.T."/>
            <person name="Dunand C."/>
            <person name="Duplessis S."/>
            <person name="Durling M."/>
            <person name="Gonthier P."/>
            <person name="Grimwood J."/>
            <person name="Fossdal C.G."/>
            <person name="Hansson D."/>
            <person name="Henrissat B."/>
            <person name="Hietala A."/>
            <person name="Himmelstrand K."/>
            <person name="Hoffmeister D."/>
            <person name="Hogberg N."/>
            <person name="James T.Y."/>
            <person name="Karlsson M."/>
            <person name="Kohler A."/>
            <person name="Kues U."/>
            <person name="Lee Y.H."/>
            <person name="Lin Y.C."/>
            <person name="Lind M."/>
            <person name="Lindquist E."/>
            <person name="Lombard V."/>
            <person name="Lucas S."/>
            <person name="Lunden K."/>
            <person name="Morin E."/>
            <person name="Murat C."/>
            <person name="Park J."/>
            <person name="Raffaello T."/>
            <person name="Rouze P."/>
            <person name="Salamov A."/>
            <person name="Schmutz J."/>
            <person name="Solheim H."/>
            <person name="Stahlberg J."/>
            <person name="Velez H."/>
            <person name="de Vries R.P."/>
            <person name="Wiebenga A."/>
            <person name="Woodward S."/>
            <person name="Yakovlev I."/>
            <person name="Garbelotto M."/>
            <person name="Martin F."/>
            <person name="Grigoriev I.V."/>
            <person name="Stenlid J."/>
        </authorList>
    </citation>
    <scope>NUCLEOTIDE SEQUENCE [LARGE SCALE GENOMIC DNA]</scope>
    <source>
        <strain evidence="10 11">TC 32-1</strain>
    </source>
</reference>
<evidence type="ECO:0000256" key="3">
    <source>
        <dbReference type="ARBA" id="ARBA00022448"/>
    </source>
</evidence>
<dbReference type="PANTHER" id="PTHR31686:SF3">
    <property type="entry name" value="ACID TRANSPORT PROTEIN, PUTATIVE (AFU_ORTHOLOGUE AFUA_4G09410)-RELATED"/>
    <property type="match status" value="1"/>
</dbReference>
<dbReference type="InParanoid" id="W4K7Q2"/>
<keyword evidence="6 9" id="KW-1133">Transmembrane helix</keyword>
<evidence type="ECO:0000256" key="9">
    <source>
        <dbReference type="SAM" id="Phobius"/>
    </source>
</evidence>
<feature type="transmembrane region" description="Helical" evidence="9">
    <location>
        <begin position="159"/>
        <end position="180"/>
    </location>
</feature>
<evidence type="ECO:0000256" key="4">
    <source>
        <dbReference type="ARBA" id="ARBA00022475"/>
    </source>
</evidence>
<comment type="subcellular location">
    <subcellularLocation>
        <location evidence="1">Cell membrane</location>
        <topology evidence="1">Multi-pass membrane protein</topology>
    </subcellularLocation>
</comment>
<keyword evidence="11" id="KW-1185">Reference proteome</keyword>
<dbReference type="GO" id="GO:0000319">
    <property type="term" value="F:sulfite transmembrane transporter activity"/>
    <property type="evidence" value="ECO:0007669"/>
    <property type="project" value="TreeGrafter"/>
</dbReference>
<dbReference type="InterPro" id="IPR004695">
    <property type="entry name" value="SLAC1/Mae1/Ssu1/TehA"/>
</dbReference>
<dbReference type="AlphaFoldDB" id="W4K7Q2"/>
<evidence type="ECO:0000256" key="8">
    <source>
        <dbReference type="SAM" id="MobiDB-lite"/>
    </source>
</evidence>
<feature type="transmembrane region" description="Helical" evidence="9">
    <location>
        <begin position="317"/>
        <end position="339"/>
    </location>
</feature>
<feature type="compositionally biased region" description="Low complexity" evidence="8">
    <location>
        <begin position="403"/>
        <end position="421"/>
    </location>
</feature>
<dbReference type="Pfam" id="PF03595">
    <property type="entry name" value="SLAC1"/>
    <property type="match status" value="1"/>
</dbReference>
<dbReference type="GO" id="GO:0005886">
    <property type="term" value="C:plasma membrane"/>
    <property type="evidence" value="ECO:0007669"/>
    <property type="project" value="UniProtKB-SubCell"/>
</dbReference>
<feature type="transmembrane region" description="Helical" evidence="9">
    <location>
        <begin position="46"/>
        <end position="70"/>
    </location>
</feature>
<feature type="transmembrane region" description="Helical" evidence="9">
    <location>
        <begin position="345"/>
        <end position="365"/>
    </location>
</feature>
<keyword evidence="5 9" id="KW-0812">Transmembrane</keyword>
<dbReference type="EMBL" id="KI925458">
    <property type="protein sequence ID" value="ETW81380.1"/>
    <property type="molecule type" value="Genomic_DNA"/>
</dbReference>
<dbReference type="InterPro" id="IPR051629">
    <property type="entry name" value="Sulfite_efflux_TDT"/>
</dbReference>
<dbReference type="HOGENOM" id="CLU_030057_6_0_1"/>
<protein>
    <submittedName>
        <fullName evidence="10">C4-dicarboxylate transporter</fullName>
    </submittedName>
</protein>
<dbReference type="GeneID" id="20668419"/>
<keyword evidence="7 9" id="KW-0472">Membrane</keyword>
<feature type="transmembrane region" description="Helical" evidence="9">
    <location>
        <begin position="15"/>
        <end position="34"/>
    </location>
</feature>
<evidence type="ECO:0000256" key="6">
    <source>
        <dbReference type="ARBA" id="ARBA00022989"/>
    </source>
</evidence>
<evidence type="ECO:0000313" key="11">
    <source>
        <dbReference type="Proteomes" id="UP000030671"/>
    </source>
</evidence>
<evidence type="ECO:0000256" key="7">
    <source>
        <dbReference type="ARBA" id="ARBA00023136"/>
    </source>
</evidence>
<sequence>MLPSTSKLLKDRVRHFVPAWFAVIMGTGSISILFQKFPYWNGTATMNALSALFFFLNFVLFVVIMITSVVRYIIFPDIWFIMVRHPVQSLYLGCFPMGISTLLNVSVSLLYKEYGFGGTTFLYTIWGFWWLNVAISILCCWGMVHVMSTTHDHSLNQMSSVWLLPVVTLIVTSSSGGILAQAIQPLSPSHALLTTTFSVFLVSIGLSLALMILTIYFYRVILHGPPRGANVISTFVPLGPTGQAGFSMILIGENTKELFPIANSASPFMSNTNAGEIIYTVCVCIAFVLWSLATMWLVFALLSIQSVVRRTRFPFRIPFWGMIFPNGVYANLTIMLYRVLDVRFFRVWGAVYAVLTLVAWSVVFIRTVSMVRTGEIFAAPCLEDIDMGVSVGNPREREREEGQVQAQASQSQATSCAQQAR</sequence>
<keyword evidence="4" id="KW-1003">Cell membrane</keyword>
<dbReference type="OrthoDB" id="1099at2759"/>
<dbReference type="KEGG" id="hir:HETIRDRAFT_173063"/>
<evidence type="ECO:0000313" key="10">
    <source>
        <dbReference type="EMBL" id="ETW81380.1"/>
    </source>
</evidence>
<evidence type="ECO:0000256" key="2">
    <source>
        <dbReference type="ARBA" id="ARBA00008566"/>
    </source>
</evidence>
<accession>W4K7Q2</accession>
<evidence type="ECO:0000256" key="1">
    <source>
        <dbReference type="ARBA" id="ARBA00004651"/>
    </source>
</evidence>
<feature type="transmembrane region" description="Helical" evidence="9">
    <location>
        <begin position="192"/>
        <end position="218"/>
    </location>
</feature>
<gene>
    <name evidence="10" type="ORF">HETIRDRAFT_173063</name>
</gene>
<organism evidence="10 11">
    <name type="scientific">Heterobasidion irregulare (strain TC 32-1)</name>
    <dbReference type="NCBI Taxonomy" id="747525"/>
    <lineage>
        <taxon>Eukaryota</taxon>
        <taxon>Fungi</taxon>
        <taxon>Dikarya</taxon>
        <taxon>Basidiomycota</taxon>
        <taxon>Agaricomycotina</taxon>
        <taxon>Agaricomycetes</taxon>
        <taxon>Russulales</taxon>
        <taxon>Bondarzewiaceae</taxon>
        <taxon>Heterobasidion</taxon>
        <taxon>Heterobasidion annosum species complex</taxon>
    </lineage>
</organism>
<comment type="similarity">
    <text evidence="2">Belongs to the tellurite-resistance/dicarboxylate transporter (TDT) family.</text>
</comment>
<dbReference type="Proteomes" id="UP000030671">
    <property type="component" value="Unassembled WGS sequence"/>
</dbReference>
<dbReference type="Gene3D" id="1.50.10.150">
    <property type="entry name" value="Voltage-dependent anion channel"/>
    <property type="match status" value="1"/>
</dbReference>
<evidence type="ECO:0000256" key="5">
    <source>
        <dbReference type="ARBA" id="ARBA00022692"/>
    </source>
</evidence>
<feature type="transmembrane region" description="Helical" evidence="9">
    <location>
        <begin position="90"/>
        <end position="111"/>
    </location>
</feature>
<dbReference type="eggNOG" id="ENOG502QT02">
    <property type="taxonomic scope" value="Eukaryota"/>
</dbReference>
<keyword evidence="3" id="KW-0813">Transport</keyword>
<dbReference type="PANTHER" id="PTHR31686">
    <property type="match status" value="1"/>
</dbReference>
<dbReference type="InterPro" id="IPR038665">
    <property type="entry name" value="Voltage-dep_anion_channel_sf"/>
</dbReference>
<feature type="transmembrane region" description="Helical" evidence="9">
    <location>
        <begin position="123"/>
        <end position="147"/>
    </location>
</feature>
<dbReference type="CDD" id="cd09318">
    <property type="entry name" value="TDT_SSU1"/>
    <property type="match status" value="1"/>
</dbReference>
<feature type="transmembrane region" description="Helical" evidence="9">
    <location>
        <begin position="277"/>
        <end position="305"/>
    </location>
</feature>